<dbReference type="NCBIfam" id="TIGR03570">
    <property type="entry name" value="NeuD_NnaD"/>
    <property type="match status" value="1"/>
</dbReference>
<evidence type="ECO:0000256" key="1">
    <source>
        <dbReference type="ARBA" id="ARBA00007274"/>
    </source>
</evidence>
<dbReference type="Gene3D" id="3.40.50.20">
    <property type="match status" value="1"/>
</dbReference>
<gene>
    <name evidence="6" type="ORF">MKW35_01335</name>
</gene>
<evidence type="ECO:0000256" key="4">
    <source>
        <dbReference type="ARBA" id="ARBA00023315"/>
    </source>
</evidence>
<name>A0ABS9RE74_9FLAO</name>
<dbReference type="InterPro" id="IPR020019">
    <property type="entry name" value="AcTrfase_PglD-like"/>
</dbReference>
<organism evidence="6 7">
    <name type="scientific">Aestuariibaculum lutulentum</name>
    <dbReference type="NCBI Taxonomy" id="2920935"/>
    <lineage>
        <taxon>Bacteria</taxon>
        <taxon>Pseudomonadati</taxon>
        <taxon>Bacteroidota</taxon>
        <taxon>Flavobacteriia</taxon>
        <taxon>Flavobacteriales</taxon>
        <taxon>Flavobacteriaceae</taxon>
    </lineage>
</organism>
<feature type="domain" description="PglD N-terminal" evidence="5">
    <location>
        <begin position="2"/>
        <end position="82"/>
    </location>
</feature>
<keyword evidence="2" id="KW-0808">Transferase</keyword>
<dbReference type="PANTHER" id="PTHR43300">
    <property type="entry name" value="ACETYLTRANSFERASE"/>
    <property type="match status" value="1"/>
</dbReference>
<dbReference type="InterPro" id="IPR018357">
    <property type="entry name" value="Hexapep_transf_CS"/>
</dbReference>
<evidence type="ECO:0000313" key="7">
    <source>
        <dbReference type="Proteomes" id="UP001156141"/>
    </source>
</evidence>
<accession>A0ABS9RE74</accession>
<dbReference type="InterPro" id="IPR011004">
    <property type="entry name" value="Trimer_LpxA-like_sf"/>
</dbReference>
<protein>
    <submittedName>
        <fullName evidence="6">Acetyltransferase</fullName>
    </submittedName>
</protein>
<dbReference type="RefSeq" id="WP_240571545.1">
    <property type="nucleotide sequence ID" value="NZ_CP136709.1"/>
</dbReference>
<dbReference type="InterPro" id="IPR041561">
    <property type="entry name" value="PglD_N"/>
</dbReference>
<dbReference type="SUPFAM" id="SSF51161">
    <property type="entry name" value="Trimeric LpxA-like enzymes"/>
    <property type="match status" value="1"/>
</dbReference>
<comment type="similarity">
    <text evidence="1">Belongs to the transferase hexapeptide repeat family.</text>
</comment>
<proteinExistence type="inferred from homology"/>
<dbReference type="Pfam" id="PF17836">
    <property type="entry name" value="PglD_N"/>
    <property type="match status" value="1"/>
</dbReference>
<evidence type="ECO:0000256" key="3">
    <source>
        <dbReference type="ARBA" id="ARBA00022737"/>
    </source>
</evidence>
<dbReference type="Gene3D" id="2.160.10.10">
    <property type="entry name" value="Hexapeptide repeat proteins"/>
    <property type="match status" value="1"/>
</dbReference>
<keyword evidence="3" id="KW-0677">Repeat</keyword>
<evidence type="ECO:0000256" key="2">
    <source>
        <dbReference type="ARBA" id="ARBA00022679"/>
    </source>
</evidence>
<keyword evidence="4" id="KW-0012">Acyltransferase</keyword>
<dbReference type="Proteomes" id="UP001156141">
    <property type="component" value="Unassembled WGS sequence"/>
</dbReference>
<sequence>MIIVGAKGFAKEILQIVSVDMGITDEHIVFFDNVSSDLPDKVYDRFQILKSFEALEQYKKQTADISFVLGLGNPKFREKLFNVFIERECQPVSVFSKHTDIGSFDVEIGEGTSVMSGSIITNSISIGKGCLINLNTTIGHDSTIGDFVEVSPNVNISGRCCVGKGSIIGTNAILLPGIHVGMNVVIGAGSVITKNVPDNCTVVGVPGRIISKD</sequence>
<dbReference type="PANTHER" id="PTHR43300:SF7">
    <property type="entry name" value="UDP-N-ACETYLBACILLOSAMINE N-ACETYLTRANSFERASE"/>
    <property type="match status" value="1"/>
</dbReference>
<dbReference type="InterPro" id="IPR001451">
    <property type="entry name" value="Hexapep"/>
</dbReference>
<dbReference type="CDD" id="cd03360">
    <property type="entry name" value="LbH_AT_putative"/>
    <property type="match status" value="1"/>
</dbReference>
<keyword evidence="7" id="KW-1185">Reference proteome</keyword>
<reference evidence="6" key="1">
    <citation type="submission" date="2022-02" db="EMBL/GenBank/DDBJ databases">
        <title>Aestuariibaculum sp., a marine bacterium isolated from sediment in Guangxi.</title>
        <authorList>
            <person name="Ying J."/>
        </authorList>
    </citation>
    <scope>NUCLEOTIDE SEQUENCE</scope>
    <source>
        <strain evidence="6">L182</strain>
    </source>
</reference>
<dbReference type="Pfam" id="PF00132">
    <property type="entry name" value="Hexapep"/>
    <property type="match status" value="1"/>
</dbReference>
<dbReference type="PROSITE" id="PS00101">
    <property type="entry name" value="HEXAPEP_TRANSFERASES"/>
    <property type="match status" value="1"/>
</dbReference>
<comment type="caution">
    <text evidence="6">The sequence shown here is derived from an EMBL/GenBank/DDBJ whole genome shotgun (WGS) entry which is preliminary data.</text>
</comment>
<dbReference type="EMBL" id="JAKVQD010000001">
    <property type="protein sequence ID" value="MCH4551252.1"/>
    <property type="molecule type" value="Genomic_DNA"/>
</dbReference>
<dbReference type="InterPro" id="IPR050179">
    <property type="entry name" value="Trans_hexapeptide_repeat"/>
</dbReference>
<evidence type="ECO:0000313" key="6">
    <source>
        <dbReference type="EMBL" id="MCH4551252.1"/>
    </source>
</evidence>
<evidence type="ECO:0000259" key="5">
    <source>
        <dbReference type="Pfam" id="PF17836"/>
    </source>
</evidence>